<dbReference type="Proteomes" id="UP000195089">
    <property type="component" value="Unassembled WGS sequence"/>
</dbReference>
<gene>
    <name evidence="5" type="ORF">BK742_21035</name>
</gene>
<protein>
    <submittedName>
        <fullName evidence="5">Transcriptional regulator</fullName>
    </submittedName>
</protein>
<dbReference type="Gene3D" id="1.10.10.10">
    <property type="entry name" value="Winged helix-like DNA-binding domain superfamily/Winged helix DNA-binding domain"/>
    <property type="match status" value="1"/>
</dbReference>
<evidence type="ECO:0000256" key="2">
    <source>
        <dbReference type="ARBA" id="ARBA00023125"/>
    </source>
</evidence>
<comment type="caution">
    <text evidence="5">The sequence shown here is derived from an EMBL/GenBank/DDBJ whole genome shotgun (WGS) entry which is preliminary data.</text>
</comment>
<dbReference type="PROSITE" id="PS50987">
    <property type="entry name" value="HTH_ARSR_2"/>
    <property type="match status" value="1"/>
</dbReference>
<dbReference type="RefSeq" id="WP_078986244.1">
    <property type="nucleotide sequence ID" value="NZ_NFDL01000082.1"/>
</dbReference>
<dbReference type="AlphaFoldDB" id="A0A243B5M4"/>
<dbReference type="InterPro" id="IPR036388">
    <property type="entry name" value="WH-like_DNA-bd_sf"/>
</dbReference>
<dbReference type="PANTHER" id="PTHR33154:SF18">
    <property type="entry name" value="ARSENICAL RESISTANCE OPERON REPRESSOR"/>
    <property type="match status" value="1"/>
</dbReference>
<evidence type="ECO:0000256" key="3">
    <source>
        <dbReference type="ARBA" id="ARBA00023163"/>
    </source>
</evidence>
<dbReference type="InterPro" id="IPR011991">
    <property type="entry name" value="ArsR-like_HTH"/>
</dbReference>
<dbReference type="GO" id="GO:0003700">
    <property type="term" value="F:DNA-binding transcription factor activity"/>
    <property type="evidence" value="ECO:0007669"/>
    <property type="project" value="InterPro"/>
</dbReference>
<dbReference type="InterPro" id="IPR051081">
    <property type="entry name" value="HTH_MetalResp_TranReg"/>
</dbReference>
<dbReference type="GO" id="GO:0003677">
    <property type="term" value="F:DNA binding"/>
    <property type="evidence" value="ECO:0007669"/>
    <property type="project" value="UniProtKB-KW"/>
</dbReference>
<organism evidence="5 6">
    <name type="scientific">Bacillus thuringiensis serovar pingluonsis</name>
    <dbReference type="NCBI Taxonomy" id="180881"/>
    <lineage>
        <taxon>Bacteria</taxon>
        <taxon>Bacillati</taxon>
        <taxon>Bacillota</taxon>
        <taxon>Bacilli</taxon>
        <taxon>Bacillales</taxon>
        <taxon>Bacillaceae</taxon>
        <taxon>Bacillus</taxon>
        <taxon>Bacillus cereus group</taxon>
    </lineage>
</organism>
<evidence type="ECO:0000259" key="4">
    <source>
        <dbReference type="PROSITE" id="PS50987"/>
    </source>
</evidence>
<dbReference type="CDD" id="cd00090">
    <property type="entry name" value="HTH_ARSR"/>
    <property type="match status" value="1"/>
</dbReference>
<dbReference type="InterPro" id="IPR001845">
    <property type="entry name" value="HTH_ArsR_DNA-bd_dom"/>
</dbReference>
<dbReference type="SUPFAM" id="SSF46785">
    <property type="entry name" value="Winged helix' DNA-binding domain"/>
    <property type="match status" value="1"/>
</dbReference>
<keyword evidence="1" id="KW-0805">Transcription regulation</keyword>
<keyword evidence="2" id="KW-0238">DNA-binding</keyword>
<dbReference type="InterPro" id="IPR036390">
    <property type="entry name" value="WH_DNA-bd_sf"/>
</dbReference>
<dbReference type="PANTHER" id="PTHR33154">
    <property type="entry name" value="TRANSCRIPTIONAL REGULATOR, ARSR FAMILY"/>
    <property type="match status" value="1"/>
</dbReference>
<dbReference type="EMBL" id="NFDL01000082">
    <property type="protein sequence ID" value="OTY39881.1"/>
    <property type="molecule type" value="Genomic_DNA"/>
</dbReference>
<accession>A0A243B5M4</accession>
<sequence>MSIYKENANLLKAISHPTRIKIILELTKRGPCNVNQISDFLKSPQSTTSQHLAKMKSQKILVGDRKGYEVYYSVQDKKINTLISILLKSKNE</sequence>
<dbReference type="PRINTS" id="PR00778">
    <property type="entry name" value="HTHARSR"/>
</dbReference>
<name>A0A243B5M4_BACTU</name>
<feature type="domain" description="HTH arsR-type" evidence="4">
    <location>
        <begin position="1"/>
        <end position="92"/>
    </location>
</feature>
<dbReference type="NCBIfam" id="NF033788">
    <property type="entry name" value="HTH_metalloreg"/>
    <property type="match status" value="1"/>
</dbReference>
<proteinExistence type="predicted"/>
<evidence type="ECO:0000256" key="1">
    <source>
        <dbReference type="ARBA" id="ARBA00023015"/>
    </source>
</evidence>
<keyword evidence="3" id="KW-0804">Transcription</keyword>
<dbReference type="Pfam" id="PF01022">
    <property type="entry name" value="HTH_5"/>
    <property type="match status" value="1"/>
</dbReference>
<dbReference type="SMART" id="SM00418">
    <property type="entry name" value="HTH_ARSR"/>
    <property type="match status" value="1"/>
</dbReference>
<evidence type="ECO:0000313" key="6">
    <source>
        <dbReference type="Proteomes" id="UP000195089"/>
    </source>
</evidence>
<reference evidence="5 6" key="1">
    <citation type="submission" date="2016-10" db="EMBL/GenBank/DDBJ databases">
        <title>Comparative genomics of Bacillus thuringiensis reveals a path to pathogens against multiple invertebrate hosts.</title>
        <authorList>
            <person name="Zheng J."/>
            <person name="Gao Q."/>
            <person name="Liu H."/>
            <person name="Peng D."/>
            <person name="Ruan L."/>
            <person name="Sun M."/>
        </authorList>
    </citation>
    <scope>NUCLEOTIDE SEQUENCE [LARGE SCALE GENOMIC DNA]</scope>
    <source>
        <strain evidence="5">BGSC 4BX1</strain>
    </source>
</reference>
<evidence type="ECO:0000313" key="5">
    <source>
        <dbReference type="EMBL" id="OTY39881.1"/>
    </source>
</evidence>